<gene>
    <name evidence="1" type="primary">ecsB</name>
    <name evidence="1" type="ORF">NCTC12204_02374</name>
</gene>
<dbReference type="Proteomes" id="UP000352698">
    <property type="component" value="Unassembled WGS sequence"/>
</dbReference>
<dbReference type="EMBL" id="CABEEP010000001">
    <property type="protein sequence ID" value="VTQ68712.1"/>
    <property type="molecule type" value="Genomic_DNA"/>
</dbReference>
<proteinExistence type="predicted"/>
<evidence type="ECO:0000313" key="1">
    <source>
        <dbReference type="EMBL" id="VTQ68712.1"/>
    </source>
</evidence>
<dbReference type="PIRSF" id="PIRSF037259">
    <property type="entry name" value="EcsB_ABC"/>
    <property type="match status" value="1"/>
</dbReference>
<name>A0A7Z9AWF1_ENTHR</name>
<sequence>MNNFFQLRLAKHQKKMMKYLRYVLNDHFVLVCLFLFGGVGFYYSNWLKTLTTPFQMGGIILTIFWFICLFFGKFATFTQAADLVFLLPKEKEMHQYLQRAFLYSSLFPVLFLGLACGFSMPLVVVTTGKPFSFYFVYLLILWGLKSSQLQIKRVELFRIEEKKLMVWKASWYLSTLLILLLTVYGWLWLGLLAMLIQLNIYFWFLWKNMTYRLDWEKMIQKEEQRLHQIYQFINLFTDVPEITSKVKRRRYLDPLLQHTKKTKDNTYYYLYVRRFIRGSDFSGLFLRLVLIGSILIAGIEDVYFITAIGALFIYLIGFQVIPLYNQFRYMTLVQLYPITEKQKEVALQKLLLNLLLIAASLFGLIGAIVLNGLDKLIPIISYLIVIGLFIKIYTPTRIKKMNE</sequence>
<protein>
    <submittedName>
        <fullName evidence="1">Bacterial ABC transporter protein EcsB</fullName>
    </submittedName>
</protein>
<organism evidence="1 2">
    <name type="scientific">Enterococcus hirae</name>
    <dbReference type="NCBI Taxonomy" id="1354"/>
    <lineage>
        <taxon>Bacteria</taxon>
        <taxon>Bacillati</taxon>
        <taxon>Bacillota</taxon>
        <taxon>Bacilli</taxon>
        <taxon>Lactobacillales</taxon>
        <taxon>Enterococcaceae</taxon>
        <taxon>Enterococcus</taxon>
    </lineage>
</organism>
<dbReference type="InterPro" id="IPR010288">
    <property type="entry name" value="EcsB_ABC"/>
</dbReference>
<evidence type="ECO:0000313" key="2">
    <source>
        <dbReference type="Proteomes" id="UP000352698"/>
    </source>
</evidence>
<dbReference type="RefSeq" id="WP_010737068.1">
    <property type="nucleotide sequence ID" value="NZ_CABEEP010000001.1"/>
</dbReference>
<comment type="caution">
    <text evidence="1">The sequence shown here is derived from an EMBL/GenBank/DDBJ whole genome shotgun (WGS) entry which is preliminary data.</text>
</comment>
<accession>A0A7Z9AWF1</accession>
<reference evidence="1 2" key="1">
    <citation type="submission" date="2019-05" db="EMBL/GenBank/DDBJ databases">
        <authorList>
            <consortium name="Pathogen Informatics"/>
        </authorList>
    </citation>
    <scope>NUCLEOTIDE SEQUENCE [LARGE SCALE GENOMIC DNA]</scope>
    <source>
        <strain evidence="1 2">NCTC12204</strain>
    </source>
</reference>
<dbReference type="Pfam" id="PF05975">
    <property type="entry name" value="EcsB"/>
    <property type="match status" value="1"/>
</dbReference>
<dbReference type="AlphaFoldDB" id="A0A7Z9AWF1"/>
<dbReference type="GO" id="GO:0016020">
    <property type="term" value="C:membrane"/>
    <property type="evidence" value="ECO:0007669"/>
    <property type="project" value="InterPro"/>
</dbReference>